<keyword evidence="4" id="KW-0233">DNA recombination</keyword>
<dbReference type="EMBL" id="QJJV01000012">
    <property type="protein sequence ID" value="PXX14504.1"/>
    <property type="molecule type" value="Genomic_DNA"/>
</dbReference>
<evidence type="ECO:0000256" key="1">
    <source>
        <dbReference type="ARBA" id="ARBA00008857"/>
    </source>
</evidence>
<reference evidence="8 9" key="1">
    <citation type="submission" date="2018-05" db="EMBL/GenBank/DDBJ databases">
        <title>Genomic Encyclopedia of Type Strains, Phase IV (KMG-V): Genome sequencing to study the core and pangenomes of soil and plant-associated prokaryotes.</title>
        <authorList>
            <person name="Whitman W."/>
        </authorList>
    </citation>
    <scope>NUCLEOTIDE SEQUENCE [LARGE SCALE GENOMIC DNA]</scope>
    <source>
        <strain evidence="8 9">SIr-6563</strain>
    </source>
</reference>
<evidence type="ECO:0000259" key="6">
    <source>
        <dbReference type="PROSITE" id="PS51898"/>
    </source>
</evidence>
<dbReference type="CDD" id="cd00801">
    <property type="entry name" value="INT_P4_C"/>
    <property type="match status" value="1"/>
</dbReference>
<name>A0ABX5MLH1_9BURK</name>
<dbReference type="PANTHER" id="PTHR30629">
    <property type="entry name" value="PROPHAGE INTEGRASE"/>
    <property type="match status" value="1"/>
</dbReference>
<dbReference type="Pfam" id="PF00589">
    <property type="entry name" value="Phage_integrase"/>
    <property type="match status" value="1"/>
</dbReference>
<dbReference type="Pfam" id="PF22022">
    <property type="entry name" value="Phage_int_M"/>
    <property type="match status" value="1"/>
</dbReference>
<dbReference type="InterPro" id="IPR044068">
    <property type="entry name" value="CB"/>
</dbReference>
<evidence type="ECO:0000256" key="4">
    <source>
        <dbReference type="ARBA" id="ARBA00023172"/>
    </source>
</evidence>
<dbReference type="InterPro" id="IPR011010">
    <property type="entry name" value="DNA_brk_join_enz"/>
</dbReference>
<dbReference type="InterPro" id="IPR050808">
    <property type="entry name" value="Phage_Integrase"/>
</dbReference>
<keyword evidence="3 5" id="KW-0238">DNA-binding</keyword>
<dbReference type="InterPro" id="IPR053876">
    <property type="entry name" value="Phage_int_M"/>
</dbReference>
<dbReference type="SUPFAM" id="SSF56349">
    <property type="entry name" value="DNA breaking-rejoining enzymes"/>
    <property type="match status" value="1"/>
</dbReference>
<sequence length="315" mass="35946">MEKRREAAEVRPYKTFEEAAEQWLSYWKPTRTESRVKQVAAYLQSDIYPVIGRRALADLPSSVFRDMVKKIEARGAPTVAKLVLQVCNQVMRYSIAHDWVQRNPVAELRASDLMVIPKTKNHARVGEADLPALLHAIDNYSGEEQTRLAFKMMALTFVRTAELIESTWAEFDLDAARWTIPADRMKMATAHVVPLSWQAVLTLRRLQVLTAGGDFVFPGRDSHKRPMSRATLLMALRVLGYRGRMTVHGFRGIASTTLHEQNWPHEHIELQLAHQSRGAVSAAYNHAQYLPQREAMMQAWADYLDAQRARYAPPI</sequence>
<dbReference type="Gene3D" id="1.10.443.10">
    <property type="entry name" value="Intergrase catalytic core"/>
    <property type="match status" value="1"/>
</dbReference>
<accession>A0ABX5MLH1</accession>
<evidence type="ECO:0000256" key="2">
    <source>
        <dbReference type="ARBA" id="ARBA00022908"/>
    </source>
</evidence>
<gene>
    <name evidence="8" type="ORF">C7400_112115</name>
</gene>
<proteinExistence type="inferred from homology"/>
<evidence type="ECO:0000259" key="7">
    <source>
        <dbReference type="PROSITE" id="PS51900"/>
    </source>
</evidence>
<dbReference type="Proteomes" id="UP000247515">
    <property type="component" value="Unassembled WGS sequence"/>
</dbReference>
<keyword evidence="2" id="KW-0229">DNA integration</keyword>
<protein>
    <submittedName>
        <fullName evidence="8">Integrase</fullName>
    </submittedName>
</protein>
<dbReference type="PROSITE" id="PS51900">
    <property type="entry name" value="CB"/>
    <property type="match status" value="1"/>
</dbReference>
<keyword evidence="9" id="KW-1185">Reference proteome</keyword>
<dbReference type="PROSITE" id="PS51898">
    <property type="entry name" value="TYR_RECOMBINASE"/>
    <property type="match status" value="1"/>
</dbReference>
<dbReference type="InterPro" id="IPR010998">
    <property type="entry name" value="Integrase_recombinase_N"/>
</dbReference>
<dbReference type="PANTHER" id="PTHR30629:SF2">
    <property type="entry name" value="PROPHAGE INTEGRASE INTS-RELATED"/>
    <property type="match status" value="1"/>
</dbReference>
<feature type="domain" description="Core-binding (CB)" evidence="7">
    <location>
        <begin position="14"/>
        <end position="95"/>
    </location>
</feature>
<evidence type="ECO:0000256" key="5">
    <source>
        <dbReference type="PROSITE-ProRule" id="PRU01248"/>
    </source>
</evidence>
<comment type="caution">
    <text evidence="8">The sequence shown here is derived from an EMBL/GenBank/DDBJ whole genome shotgun (WGS) entry which is preliminary data.</text>
</comment>
<organism evidence="8 9">
    <name type="scientific">Paraburkholderia tropica</name>
    <dbReference type="NCBI Taxonomy" id="92647"/>
    <lineage>
        <taxon>Bacteria</taxon>
        <taxon>Pseudomonadati</taxon>
        <taxon>Pseudomonadota</taxon>
        <taxon>Betaproteobacteria</taxon>
        <taxon>Burkholderiales</taxon>
        <taxon>Burkholderiaceae</taxon>
        <taxon>Paraburkholderia</taxon>
    </lineage>
</organism>
<evidence type="ECO:0000313" key="8">
    <source>
        <dbReference type="EMBL" id="PXX14504.1"/>
    </source>
</evidence>
<dbReference type="InterPro" id="IPR013762">
    <property type="entry name" value="Integrase-like_cat_sf"/>
</dbReference>
<comment type="similarity">
    <text evidence="1">Belongs to the 'phage' integrase family.</text>
</comment>
<evidence type="ECO:0000256" key="3">
    <source>
        <dbReference type="ARBA" id="ARBA00023125"/>
    </source>
</evidence>
<dbReference type="Gene3D" id="1.10.150.130">
    <property type="match status" value="1"/>
</dbReference>
<dbReference type="InterPro" id="IPR002104">
    <property type="entry name" value="Integrase_catalytic"/>
</dbReference>
<evidence type="ECO:0000313" key="9">
    <source>
        <dbReference type="Proteomes" id="UP000247515"/>
    </source>
</evidence>
<feature type="domain" description="Tyr recombinase" evidence="6">
    <location>
        <begin position="120"/>
        <end position="297"/>
    </location>
</feature>